<protein>
    <recommendedName>
        <fullName evidence="1">UDENN domain-containing protein</fullName>
    </recommendedName>
</protein>
<dbReference type="Proteomes" id="UP000179807">
    <property type="component" value="Unassembled WGS sequence"/>
</dbReference>
<dbReference type="SMART" id="SM00799">
    <property type="entry name" value="DENN"/>
    <property type="match status" value="1"/>
</dbReference>
<organism evidence="2 3">
    <name type="scientific">Tritrichomonas foetus</name>
    <dbReference type="NCBI Taxonomy" id="1144522"/>
    <lineage>
        <taxon>Eukaryota</taxon>
        <taxon>Metamonada</taxon>
        <taxon>Parabasalia</taxon>
        <taxon>Tritrichomonadida</taxon>
        <taxon>Tritrichomonadidae</taxon>
        <taxon>Tritrichomonas</taxon>
    </lineage>
</organism>
<dbReference type="InterPro" id="IPR037516">
    <property type="entry name" value="Tripartite_DENN"/>
</dbReference>
<reference evidence="2" key="1">
    <citation type="submission" date="2016-10" db="EMBL/GenBank/DDBJ databases">
        <authorList>
            <person name="Benchimol M."/>
            <person name="Almeida L.G."/>
            <person name="Vasconcelos A.T."/>
            <person name="Perreira-Neves A."/>
            <person name="Rosa I.A."/>
            <person name="Tasca T."/>
            <person name="Bogo M.R."/>
            <person name="de Souza W."/>
        </authorList>
    </citation>
    <scope>NUCLEOTIDE SEQUENCE [LARGE SCALE GENOMIC DNA]</scope>
    <source>
        <strain evidence="2">K</strain>
    </source>
</reference>
<dbReference type="Pfam" id="PF02141">
    <property type="entry name" value="DENN"/>
    <property type="match status" value="1"/>
</dbReference>
<dbReference type="PANTHER" id="PTHR15288">
    <property type="entry name" value="DENN DOMAIN-CONTAINING PROTEIN 2"/>
    <property type="match status" value="1"/>
</dbReference>
<dbReference type="EMBL" id="MLAK01001013">
    <property type="protein sequence ID" value="OHS99291.1"/>
    <property type="molecule type" value="Genomic_DNA"/>
</dbReference>
<dbReference type="PROSITE" id="PS50211">
    <property type="entry name" value="DENN"/>
    <property type="match status" value="1"/>
</dbReference>
<proteinExistence type="predicted"/>
<dbReference type="RefSeq" id="XP_068352428.1">
    <property type="nucleotide sequence ID" value="XM_068509592.1"/>
</dbReference>
<dbReference type="VEuPathDB" id="TrichDB:TRFO_34292"/>
<evidence type="ECO:0000313" key="2">
    <source>
        <dbReference type="EMBL" id="OHS99291.1"/>
    </source>
</evidence>
<dbReference type="InterPro" id="IPR043153">
    <property type="entry name" value="DENN_C"/>
</dbReference>
<accession>A0A1J4JP53</accession>
<name>A0A1J4JP53_9EUKA</name>
<evidence type="ECO:0000313" key="3">
    <source>
        <dbReference type="Proteomes" id="UP000179807"/>
    </source>
</evidence>
<dbReference type="GeneID" id="94844296"/>
<dbReference type="PANTHER" id="PTHR15288:SF0">
    <property type="entry name" value="UDENN DOMAIN-CONTAINING PROTEIN"/>
    <property type="match status" value="1"/>
</dbReference>
<dbReference type="OrthoDB" id="10266080at2759"/>
<evidence type="ECO:0000259" key="1">
    <source>
        <dbReference type="PROSITE" id="PS50211"/>
    </source>
</evidence>
<dbReference type="InterPro" id="IPR001194">
    <property type="entry name" value="cDENN_dom"/>
</dbReference>
<dbReference type="AlphaFoldDB" id="A0A1J4JP53"/>
<sequence length="484" mass="56187">MASRKRRGNIKNITSADLQNSFRLRFSNNGSSNLGTDDAMTLLQYSSDQFNSLIDSFFIFGIFPFESENEKPRTLFAYPNQDPKKNEVFCRFCFPNSQRVNKKEKRKSLSLAYNSTKTIDFIPLYFPESSDSPYLFVSKFFANSITMPIICHQMNLCDVISRFDGQYSEFCIAIQSKLPFYSLFQDYVKWYLNCERILRLSISDDIENYYTGTMKTITSSRDFLEENRVKLLSHLTSFLSIPAPRVNESIEIDDPPFTYFKWDRKYSFHNYYPLACEVLYDLFQCLSLNNLIILFSGVLLEKSIVFYHPNQKISPSSVMAMHFLLKPLKWIGSSISILPTDLEDLLSAPNPFIIGLSDNIVFKSHSDIKANKRNSTNNIYFRTISIESNMLCDFISKNIDQDNIVFVDLKNDKLFLNDNYENIPIKNILLNEFSKRYSEIVANDSPVIFEILEKFNIFITNILDKLRISLISDLSTPQVSNIKK</sequence>
<dbReference type="InterPro" id="IPR051942">
    <property type="entry name" value="DENN_domain_containing_2"/>
</dbReference>
<dbReference type="Gene3D" id="3.40.50.11500">
    <property type="match status" value="1"/>
</dbReference>
<gene>
    <name evidence="2" type="ORF">TRFO_34292</name>
</gene>
<keyword evidence="3" id="KW-1185">Reference proteome</keyword>
<comment type="caution">
    <text evidence="2">The sequence shown here is derived from an EMBL/GenBank/DDBJ whole genome shotgun (WGS) entry which is preliminary data.</text>
</comment>
<feature type="domain" description="UDENN" evidence="1">
    <location>
        <begin position="56"/>
        <end position="484"/>
    </location>
</feature>